<dbReference type="Proteomes" id="UP001501510">
    <property type="component" value="Unassembled WGS sequence"/>
</dbReference>
<proteinExistence type="predicted"/>
<protein>
    <submittedName>
        <fullName evidence="1">DUF2164 domain-containing protein</fullName>
    </submittedName>
</protein>
<sequence length="75" mass="8969">MDKIKLSKEEYENAVDEIRKFFECERDEDIGNLQGQIMMDFILEKIGPSIYNKAIDDMQKYMTEKIDDMYGYMIP</sequence>
<organism evidence="1 2">
    <name type="scientific">Clostridium oceanicum</name>
    <dbReference type="NCBI Taxonomy" id="1543"/>
    <lineage>
        <taxon>Bacteria</taxon>
        <taxon>Bacillati</taxon>
        <taxon>Bacillota</taxon>
        <taxon>Clostridia</taxon>
        <taxon>Eubacteriales</taxon>
        <taxon>Clostridiaceae</taxon>
        <taxon>Clostridium</taxon>
    </lineage>
</organism>
<name>A0ABP3UU46_9CLOT</name>
<evidence type="ECO:0000313" key="1">
    <source>
        <dbReference type="EMBL" id="GAA0740999.1"/>
    </source>
</evidence>
<comment type="caution">
    <text evidence="1">The sequence shown here is derived from an EMBL/GenBank/DDBJ whole genome shotgun (WGS) entry which is preliminary data.</text>
</comment>
<dbReference type="InterPro" id="IPR018680">
    <property type="entry name" value="DUF2164"/>
</dbReference>
<keyword evidence="2" id="KW-1185">Reference proteome</keyword>
<reference evidence="2" key="1">
    <citation type="journal article" date="2019" name="Int. J. Syst. Evol. Microbiol.">
        <title>The Global Catalogue of Microorganisms (GCM) 10K type strain sequencing project: providing services to taxonomists for standard genome sequencing and annotation.</title>
        <authorList>
            <consortium name="The Broad Institute Genomics Platform"/>
            <consortium name="The Broad Institute Genome Sequencing Center for Infectious Disease"/>
            <person name="Wu L."/>
            <person name="Ma J."/>
        </authorList>
    </citation>
    <scope>NUCLEOTIDE SEQUENCE [LARGE SCALE GENOMIC DNA]</scope>
    <source>
        <strain evidence="2">JCM 1407</strain>
    </source>
</reference>
<evidence type="ECO:0000313" key="2">
    <source>
        <dbReference type="Proteomes" id="UP001501510"/>
    </source>
</evidence>
<dbReference type="RefSeq" id="WP_343761592.1">
    <property type="nucleotide sequence ID" value="NZ_BAAACG010000010.1"/>
</dbReference>
<accession>A0ABP3UU46</accession>
<gene>
    <name evidence="1" type="ORF">GCM10008906_21610</name>
</gene>
<dbReference type="Pfam" id="PF09932">
    <property type="entry name" value="DUF2164"/>
    <property type="match status" value="1"/>
</dbReference>
<dbReference type="EMBL" id="BAAACG010000010">
    <property type="protein sequence ID" value="GAA0740999.1"/>
    <property type="molecule type" value="Genomic_DNA"/>
</dbReference>